<dbReference type="Proteomes" id="UP000092698">
    <property type="component" value="Chromosome"/>
</dbReference>
<dbReference type="PATRIC" id="fig|645517.4.peg.1141"/>
<evidence type="ECO:0000313" key="2">
    <source>
        <dbReference type="Proteomes" id="UP000092698"/>
    </source>
</evidence>
<protein>
    <recommendedName>
        <fullName evidence="3">DUF2332 domain-containing protein</fullName>
    </recommendedName>
</protein>
<dbReference type="STRING" id="645517.A6F65_01148"/>
<dbReference type="PIRSF" id="PIRSF012608">
    <property type="entry name" value="UCP012608"/>
    <property type="match status" value="1"/>
</dbReference>
<evidence type="ECO:0008006" key="3">
    <source>
        <dbReference type="Google" id="ProtNLM"/>
    </source>
</evidence>
<accession>A0A1C7D7M9</accession>
<dbReference type="Pfam" id="PF10094">
    <property type="entry name" value="DUF2332"/>
    <property type="match status" value="1"/>
</dbReference>
<dbReference type="InterPro" id="IPR011200">
    <property type="entry name" value="UCP012608"/>
</dbReference>
<keyword evidence="2" id="KW-1185">Reference proteome</keyword>
<organism evidence="1 2">
    <name type="scientific">Paraurantiacibacter namhicola</name>
    <dbReference type="NCBI Taxonomy" id="645517"/>
    <lineage>
        <taxon>Bacteria</taxon>
        <taxon>Pseudomonadati</taxon>
        <taxon>Pseudomonadota</taxon>
        <taxon>Alphaproteobacteria</taxon>
        <taxon>Sphingomonadales</taxon>
        <taxon>Erythrobacteraceae</taxon>
        <taxon>Paraurantiacibacter</taxon>
    </lineage>
</organism>
<dbReference type="KEGG" id="anh:A6F65_01148"/>
<evidence type="ECO:0000313" key="1">
    <source>
        <dbReference type="EMBL" id="ANU07455.1"/>
    </source>
</evidence>
<dbReference type="RefSeq" id="WP_237164897.1">
    <property type="nucleotide sequence ID" value="NZ_CP016545.1"/>
</dbReference>
<proteinExistence type="predicted"/>
<name>A0A1C7D7M9_9SPHN</name>
<sequence>MAGKSAGSGVMDMVDLGQAIDWQANHAEEAGAPITARIVRAQRAMLELDTAVSRRMNSWAGLSLRDALPLRVAGGLHWLHLSGTAPALEPVYLGMASDQGTVDRLVAQAAQDFDTVLLPWLDSPPQTNEAGRSASIMAGLLWLADRLGPNFDLFEIGASAGINTMMARYAYDLGGVKAGPSLSRMAIAPEWRGASPPAAAPRIVGVRGCDIAPLDLADPAQALKLKSYVWPDAQARMHRMDAAIAIAAAMPPQLEKADAADFVEQELACPAQAGTTRCLFHSIMWQYLPDSAQARITAAMEAAGAAARADSPLAWLALETNRETFRHELTVRYWPDGGAPVKLAEAHPHGEWVEWLEEPAEA</sequence>
<dbReference type="AlphaFoldDB" id="A0A1C7D7M9"/>
<reference evidence="1 2" key="1">
    <citation type="submission" date="2016-07" db="EMBL/GenBank/DDBJ databases">
        <title>Complete genome sequence of Altererythrobacter namhicola JCM 16345T, containing esterase-encoding genes.</title>
        <authorList>
            <person name="Cheng H."/>
            <person name="Wu Y.-H."/>
            <person name="Jian S.-L."/>
            <person name="Huo Y.-Y."/>
            <person name="Wang C.-S."/>
            <person name="Xu X.-W."/>
        </authorList>
    </citation>
    <scope>NUCLEOTIDE SEQUENCE [LARGE SCALE GENOMIC DNA]</scope>
    <source>
        <strain evidence="1 2">JCM 16345</strain>
    </source>
</reference>
<gene>
    <name evidence="1" type="ORF">A6F65_01148</name>
</gene>
<dbReference type="EMBL" id="CP016545">
    <property type="protein sequence ID" value="ANU07455.1"/>
    <property type="molecule type" value="Genomic_DNA"/>
</dbReference>